<evidence type="ECO:0000313" key="2">
    <source>
        <dbReference type="EMBL" id="KAJ7206897.1"/>
    </source>
</evidence>
<dbReference type="Proteomes" id="UP001219525">
    <property type="component" value="Unassembled WGS sequence"/>
</dbReference>
<name>A0AAD6Y8B4_9AGAR</name>
<sequence>MSSIPNPGPLSPIENKAHIQAHVALLCSSSPSRSAFAPSFPPFPARPLSTDPWLRPHTAGSGRTRSSTFSSPRRSSSLPSRSGTKRPTERPATLHRPAPGARGSFRRPQIRELTDLRGVQKAGLAMLVMYILQARVSLGAFIHWVKLPAFRPPQNYLHALLGLAIVGLASWQVHPRPRLCSA</sequence>
<dbReference type="EMBL" id="JARJCW010000038">
    <property type="protein sequence ID" value="KAJ7206897.1"/>
    <property type="molecule type" value="Genomic_DNA"/>
</dbReference>
<keyword evidence="3" id="KW-1185">Reference proteome</keyword>
<gene>
    <name evidence="2" type="ORF">GGX14DRAFT_567986</name>
</gene>
<feature type="compositionally biased region" description="Low complexity" evidence="1">
    <location>
        <begin position="60"/>
        <end position="82"/>
    </location>
</feature>
<accession>A0AAD6Y8B4</accession>
<reference evidence="2" key="1">
    <citation type="submission" date="2023-03" db="EMBL/GenBank/DDBJ databases">
        <title>Massive genome expansion in bonnet fungi (Mycena s.s.) driven by repeated elements and novel gene families across ecological guilds.</title>
        <authorList>
            <consortium name="Lawrence Berkeley National Laboratory"/>
            <person name="Harder C.B."/>
            <person name="Miyauchi S."/>
            <person name="Viragh M."/>
            <person name="Kuo A."/>
            <person name="Thoen E."/>
            <person name="Andreopoulos B."/>
            <person name="Lu D."/>
            <person name="Skrede I."/>
            <person name="Drula E."/>
            <person name="Henrissat B."/>
            <person name="Morin E."/>
            <person name="Kohler A."/>
            <person name="Barry K."/>
            <person name="LaButti K."/>
            <person name="Morin E."/>
            <person name="Salamov A."/>
            <person name="Lipzen A."/>
            <person name="Mereny Z."/>
            <person name="Hegedus B."/>
            <person name="Baldrian P."/>
            <person name="Stursova M."/>
            <person name="Weitz H."/>
            <person name="Taylor A."/>
            <person name="Grigoriev I.V."/>
            <person name="Nagy L.G."/>
            <person name="Martin F."/>
            <person name="Kauserud H."/>
        </authorList>
    </citation>
    <scope>NUCLEOTIDE SEQUENCE</scope>
    <source>
        <strain evidence="2">9144</strain>
    </source>
</reference>
<protein>
    <submittedName>
        <fullName evidence="2">Uncharacterized protein</fullName>
    </submittedName>
</protein>
<evidence type="ECO:0000256" key="1">
    <source>
        <dbReference type="SAM" id="MobiDB-lite"/>
    </source>
</evidence>
<organism evidence="2 3">
    <name type="scientific">Mycena pura</name>
    <dbReference type="NCBI Taxonomy" id="153505"/>
    <lineage>
        <taxon>Eukaryota</taxon>
        <taxon>Fungi</taxon>
        <taxon>Dikarya</taxon>
        <taxon>Basidiomycota</taxon>
        <taxon>Agaricomycotina</taxon>
        <taxon>Agaricomycetes</taxon>
        <taxon>Agaricomycetidae</taxon>
        <taxon>Agaricales</taxon>
        <taxon>Marasmiineae</taxon>
        <taxon>Mycenaceae</taxon>
        <taxon>Mycena</taxon>
    </lineage>
</organism>
<comment type="caution">
    <text evidence="2">The sequence shown here is derived from an EMBL/GenBank/DDBJ whole genome shotgun (WGS) entry which is preliminary data.</text>
</comment>
<dbReference type="AlphaFoldDB" id="A0AAD6Y8B4"/>
<feature type="region of interest" description="Disordered" evidence="1">
    <location>
        <begin position="31"/>
        <end position="109"/>
    </location>
</feature>
<proteinExistence type="predicted"/>
<evidence type="ECO:0000313" key="3">
    <source>
        <dbReference type="Proteomes" id="UP001219525"/>
    </source>
</evidence>